<evidence type="ECO:0000256" key="6">
    <source>
        <dbReference type="ARBA" id="ARBA00022840"/>
    </source>
</evidence>
<evidence type="ECO:0000256" key="4">
    <source>
        <dbReference type="ARBA" id="ARBA00022694"/>
    </source>
</evidence>
<dbReference type="SMART" id="SM00977">
    <property type="entry name" value="TilS_C"/>
    <property type="match status" value="1"/>
</dbReference>
<dbReference type="AlphaFoldDB" id="A0A926XYR7"/>
<name>A0A926XYR7_9BACT</name>
<comment type="catalytic activity">
    <reaction evidence="7 8">
        <text>cytidine(34) in tRNA(Ile2) + L-lysine + ATP = lysidine(34) in tRNA(Ile2) + AMP + diphosphate + H(+)</text>
        <dbReference type="Rhea" id="RHEA:43744"/>
        <dbReference type="Rhea" id="RHEA-COMP:10625"/>
        <dbReference type="Rhea" id="RHEA-COMP:10670"/>
        <dbReference type="ChEBI" id="CHEBI:15378"/>
        <dbReference type="ChEBI" id="CHEBI:30616"/>
        <dbReference type="ChEBI" id="CHEBI:32551"/>
        <dbReference type="ChEBI" id="CHEBI:33019"/>
        <dbReference type="ChEBI" id="CHEBI:82748"/>
        <dbReference type="ChEBI" id="CHEBI:83665"/>
        <dbReference type="ChEBI" id="CHEBI:456215"/>
        <dbReference type="EC" id="6.3.4.19"/>
    </reaction>
</comment>
<keyword evidence="3 8" id="KW-0436">Ligase</keyword>
<dbReference type="InterPro" id="IPR011063">
    <property type="entry name" value="TilS/TtcA_N"/>
</dbReference>
<dbReference type="RefSeq" id="WP_190889097.1">
    <property type="nucleotide sequence ID" value="NZ_JACWZY010000020.1"/>
</dbReference>
<comment type="similarity">
    <text evidence="8">Belongs to the tRNA(Ile)-lysidine synthase family.</text>
</comment>
<evidence type="ECO:0000313" key="11">
    <source>
        <dbReference type="Proteomes" id="UP000598820"/>
    </source>
</evidence>
<dbReference type="SUPFAM" id="SSF52402">
    <property type="entry name" value="Adenine nucleotide alpha hydrolases-like"/>
    <property type="match status" value="1"/>
</dbReference>
<evidence type="ECO:0000259" key="9">
    <source>
        <dbReference type="SMART" id="SM00977"/>
    </source>
</evidence>
<feature type="binding site" evidence="8">
    <location>
        <begin position="27"/>
        <end position="32"/>
    </location>
    <ligand>
        <name>ATP</name>
        <dbReference type="ChEBI" id="CHEBI:30616"/>
    </ligand>
</feature>
<dbReference type="EC" id="6.3.4.19" evidence="8"/>
<dbReference type="NCBIfam" id="TIGR02433">
    <property type="entry name" value="lysidine_TilS_C"/>
    <property type="match status" value="1"/>
</dbReference>
<keyword evidence="4 8" id="KW-0819">tRNA processing</keyword>
<dbReference type="GO" id="GO:0032267">
    <property type="term" value="F:tRNA(Ile)-lysidine synthase activity"/>
    <property type="evidence" value="ECO:0007669"/>
    <property type="project" value="UniProtKB-EC"/>
</dbReference>
<gene>
    <name evidence="8 10" type="primary">tilS</name>
    <name evidence="10" type="ORF">IC229_21585</name>
</gene>
<dbReference type="GO" id="GO:0005737">
    <property type="term" value="C:cytoplasm"/>
    <property type="evidence" value="ECO:0007669"/>
    <property type="project" value="UniProtKB-SubCell"/>
</dbReference>
<dbReference type="PANTHER" id="PTHR43033:SF1">
    <property type="entry name" value="TRNA(ILE)-LYSIDINE SYNTHASE-RELATED"/>
    <property type="match status" value="1"/>
</dbReference>
<dbReference type="EMBL" id="JACWZY010000020">
    <property type="protein sequence ID" value="MBD2703252.1"/>
    <property type="molecule type" value="Genomic_DNA"/>
</dbReference>
<comment type="function">
    <text evidence="8">Ligates lysine onto the cytidine present at position 34 of the AUA codon-specific tRNA(Ile) that contains the anticodon CAU, in an ATP-dependent manner. Cytidine is converted to lysidine, thus changing the amino acid specificity of the tRNA from methionine to isoleucine.</text>
</comment>
<dbReference type="InterPro" id="IPR014729">
    <property type="entry name" value="Rossmann-like_a/b/a_fold"/>
</dbReference>
<evidence type="ECO:0000256" key="5">
    <source>
        <dbReference type="ARBA" id="ARBA00022741"/>
    </source>
</evidence>
<comment type="domain">
    <text evidence="8">The N-terminal region contains the highly conserved SGGXDS motif, predicted to be a P-loop motif involved in ATP binding.</text>
</comment>
<keyword evidence="6 8" id="KW-0067">ATP-binding</keyword>
<evidence type="ECO:0000256" key="2">
    <source>
        <dbReference type="ARBA" id="ARBA00022490"/>
    </source>
</evidence>
<comment type="caution">
    <text evidence="10">The sequence shown here is derived from an EMBL/GenBank/DDBJ whole genome shotgun (WGS) entry which is preliminary data.</text>
</comment>
<reference evidence="10" key="1">
    <citation type="submission" date="2020-09" db="EMBL/GenBank/DDBJ databases">
        <authorList>
            <person name="Kim M.K."/>
        </authorList>
    </citation>
    <scope>NUCLEOTIDE SEQUENCE</scope>
    <source>
        <strain evidence="10">BT702</strain>
    </source>
</reference>
<dbReference type="Proteomes" id="UP000598820">
    <property type="component" value="Unassembled WGS sequence"/>
</dbReference>
<accession>A0A926XYR7</accession>
<evidence type="ECO:0000256" key="7">
    <source>
        <dbReference type="ARBA" id="ARBA00048539"/>
    </source>
</evidence>
<protein>
    <recommendedName>
        <fullName evidence="8">tRNA(Ile)-lysidine synthase</fullName>
        <ecNumber evidence="8">6.3.4.19</ecNumber>
    </recommendedName>
    <alternativeName>
        <fullName evidence="8">tRNA(Ile)-2-lysyl-cytidine synthase</fullName>
    </alternativeName>
    <alternativeName>
        <fullName evidence="8">tRNA(Ile)-lysidine synthetase</fullName>
    </alternativeName>
</protein>
<dbReference type="InterPro" id="IPR012094">
    <property type="entry name" value="tRNA_Ile_lys_synt"/>
</dbReference>
<proteinExistence type="inferred from homology"/>
<keyword evidence="11" id="KW-1185">Reference proteome</keyword>
<dbReference type="Pfam" id="PF01171">
    <property type="entry name" value="ATP_bind_3"/>
    <property type="match status" value="1"/>
</dbReference>
<dbReference type="InterPro" id="IPR012796">
    <property type="entry name" value="Lysidine-tRNA-synth_C"/>
</dbReference>
<dbReference type="CDD" id="cd01992">
    <property type="entry name" value="TilS_N"/>
    <property type="match status" value="1"/>
</dbReference>
<evidence type="ECO:0000313" key="10">
    <source>
        <dbReference type="EMBL" id="MBD2703252.1"/>
    </source>
</evidence>
<dbReference type="HAMAP" id="MF_01161">
    <property type="entry name" value="tRNA_Ile_lys_synt"/>
    <property type="match status" value="1"/>
</dbReference>
<dbReference type="Gene3D" id="3.40.50.620">
    <property type="entry name" value="HUPs"/>
    <property type="match status" value="1"/>
</dbReference>
<feature type="domain" description="Lysidine-tRNA(Ile) synthetase C-terminal" evidence="9">
    <location>
        <begin position="369"/>
        <end position="441"/>
    </location>
</feature>
<dbReference type="GO" id="GO:0006400">
    <property type="term" value="P:tRNA modification"/>
    <property type="evidence" value="ECO:0007669"/>
    <property type="project" value="UniProtKB-UniRule"/>
</dbReference>
<dbReference type="PANTHER" id="PTHR43033">
    <property type="entry name" value="TRNA(ILE)-LYSIDINE SYNTHASE-RELATED"/>
    <property type="match status" value="1"/>
</dbReference>
<keyword evidence="2 8" id="KW-0963">Cytoplasm</keyword>
<evidence type="ECO:0000256" key="8">
    <source>
        <dbReference type="HAMAP-Rule" id="MF_01161"/>
    </source>
</evidence>
<comment type="subcellular location">
    <subcellularLocation>
        <location evidence="1 8">Cytoplasm</location>
    </subcellularLocation>
</comment>
<dbReference type="SUPFAM" id="SSF56037">
    <property type="entry name" value="PheT/TilS domain"/>
    <property type="match status" value="1"/>
</dbReference>
<evidence type="ECO:0000256" key="1">
    <source>
        <dbReference type="ARBA" id="ARBA00004496"/>
    </source>
</evidence>
<dbReference type="InterPro" id="IPR012795">
    <property type="entry name" value="tRNA_Ile_lys_synt_N"/>
</dbReference>
<dbReference type="Pfam" id="PF11734">
    <property type="entry name" value="TilS_C"/>
    <property type="match status" value="1"/>
</dbReference>
<keyword evidence="5 8" id="KW-0547">Nucleotide-binding</keyword>
<evidence type="ECO:0000256" key="3">
    <source>
        <dbReference type="ARBA" id="ARBA00022598"/>
    </source>
</evidence>
<dbReference type="GO" id="GO:0005524">
    <property type="term" value="F:ATP binding"/>
    <property type="evidence" value="ECO:0007669"/>
    <property type="project" value="UniProtKB-UniRule"/>
</dbReference>
<dbReference type="NCBIfam" id="TIGR02432">
    <property type="entry name" value="lysidine_TilS_N"/>
    <property type="match status" value="1"/>
</dbReference>
<sequence>MLEQDFLAFINGKELVEPTGRVLLAVSGGLDSMVMARLFHRAGQSFAIAHVNFGLRGDESEADALFVANKAAEYGVPFHLTHFDTTAIAAQSNVSIQMAARQLRYAWFNELLINHHYVSIATAHHQNDVLETVLLNLTRGTGLAGLHGIAVRQGDLIRPMLFATREQLTVYAEEQHVTYREDSSNQSDKYARNRIRHHVVPVLTSLNPSLWYTWPRTVEKLRAAEKLVQEELNRSWQQLVIVENERVWLPLDKLTGVSEVAFRLGEWLKPFGFTADQVTQLVATFQKPAGQVFQSATHRIVHERSGLLLEPLSDRNDFAIVLDSYPNQLVTLPGDVTLQFELFEKPADFHPPTNSAVAYLDADKLTFPLTIRPWQQGDRFHPLGLKGSKLVSDLLNDLKVSRSERSNTNVLLSKGAIVWVIGRRISHLFRVTDDTCRIIKVQYQ</sequence>
<organism evidence="10 11">
    <name type="scientific">Spirosoma profusum</name>
    <dbReference type="NCBI Taxonomy" id="2771354"/>
    <lineage>
        <taxon>Bacteria</taxon>
        <taxon>Pseudomonadati</taxon>
        <taxon>Bacteroidota</taxon>
        <taxon>Cytophagia</taxon>
        <taxon>Cytophagales</taxon>
        <taxon>Cytophagaceae</taxon>
        <taxon>Spirosoma</taxon>
    </lineage>
</organism>